<gene>
    <name evidence="2" type="ORF">ACFQL7_06750</name>
</gene>
<feature type="transmembrane region" description="Helical" evidence="1">
    <location>
        <begin position="145"/>
        <end position="165"/>
    </location>
</feature>
<feature type="transmembrane region" description="Helical" evidence="1">
    <location>
        <begin position="458"/>
        <end position="482"/>
    </location>
</feature>
<proteinExistence type="predicted"/>
<dbReference type="RefSeq" id="WP_264554880.1">
    <property type="nucleotide sequence ID" value="NZ_CP109979.1"/>
</dbReference>
<feature type="transmembrane region" description="Helical" evidence="1">
    <location>
        <begin position="44"/>
        <end position="63"/>
    </location>
</feature>
<protein>
    <submittedName>
        <fullName evidence="2">DUF2206 domain-containing protein</fullName>
    </submittedName>
</protein>
<keyword evidence="1" id="KW-0472">Membrane</keyword>
<evidence type="ECO:0000313" key="3">
    <source>
        <dbReference type="Proteomes" id="UP001596417"/>
    </source>
</evidence>
<dbReference type="AlphaFoldDB" id="A0ABD5YK16"/>
<feature type="transmembrane region" description="Helical" evidence="1">
    <location>
        <begin position="199"/>
        <end position="220"/>
    </location>
</feature>
<name>A0ABD5YK16_9EURY</name>
<evidence type="ECO:0000256" key="1">
    <source>
        <dbReference type="SAM" id="Phobius"/>
    </source>
</evidence>
<feature type="transmembrane region" description="Helical" evidence="1">
    <location>
        <begin position="494"/>
        <end position="517"/>
    </location>
</feature>
<feature type="transmembrane region" description="Helical" evidence="1">
    <location>
        <begin position="350"/>
        <end position="375"/>
    </location>
</feature>
<feature type="transmembrane region" description="Helical" evidence="1">
    <location>
        <begin position="12"/>
        <end position="32"/>
    </location>
</feature>
<reference evidence="2 3" key="1">
    <citation type="journal article" date="2019" name="Int. J. Syst. Evol. Microbiol.">
        <title>The Global Catalogue of Microorganisms (GCM) 10K type strain sequencing project: providing services to taxonomists for standard genome sequencing and annotation.</title>
        <authorList>
            <consortium name="The Broad Institute Genomics Platform"/>
            <consortium name="The Broad Institute Genome Sequencing Center for Infectious Disease"/>
            <person name="Wu L."/>
            <person name="Ma J."/>
        </authorList>
    </citation>
    <scope>NUCLEOTIDE SEQUENCE [LARGE SCALE GENOMIC DNA]</scope>
    <source>
        <strain evidence="2 3">RDMS1</strain>
    </source>
</reference>
<feature type="transmembrane region" description="Helical" evidence="1">
    <location>
        <begin position="562"/>
        <end position="587"/>
    </location>
</feature>
<comment type="caution">
    <text evidence="2">The sequence shown here is derived from an EMBL/GenBank/DDBJ whole genome shotgun (WGS) entry which is preliminary data.</text>
</comment>
<feature type="transmembrane region" description="Helical" evidence="1">
    <location>
        <begin position="171"/>
        <end position="190"/>
    </location>
</feature>
<dbReference type="InterPro" id="IPR018701">
    <property type="entry name" value="DUF2206_membrane"/>
</dbReference>
<dbReference type="EMBL" id="JBHTAX010000001">
    <property type="protein sequence ID" value="MFC7189583.1"/>
    <property type="molecule type" value="Genomic_DNA"/>
</dbReference>
<feature type="transmembrane region" description="Helical" evidence="1">
    <location>
        <begin position="271"/>
        <end position="292"/>
    </location>
</feature>
<keyword evidence="1" id="KW-0812">Transmembrane</keyword>
<feature type="transmembrane region" description="Helical" evidence="1">
    <location>
        <begin position="75"/>
        <end position="99"/>
    </location>
</feature>
<feature type="transmembrane region" description="Helical" evidence="1">
    <location>
        <begin position="395"/>
        <end position="414"/>
    </location>
</feature>
<organism evidence="2 3">
    <name type="scientific">Halocatena marina</name>
    <dbReference type="NCBI Taxonomy" id="2934937"/>
    <lineage>
        <taxon>Archaea</taxon>
        <taxon>Methanobacteriati</taxon>
        <taxon>Methanobacteriota</taxon>
        <taxon>Stenosarchaea group</taxon>
        <taxon>Halobacteria</taxon>
        <taxon>Halobacteriales</taxon>
        <taxon>Natronomonadaceae</taxon>
        <taxon>Halocatena</taxon>
    </lineage>
</organism>
<keyword evidence="3" id="KW-1185">Reference proteome</keyword>
<sequence length="717" mass="78873">MNRRYDMDRLFNWTKSVSLTVMIAYLLTNIALGGELPGSLVLRPVFGVILLTAVPGYLLVALLRVDDQPSGRTAIYAVGLSLTIVTVFSLILNTALPLLGFDRPLTSRHLTAAVSVLVLGLSTARYTSSRSTSPLQSLSLSGRDWVAIVGLSLLPVYSVLVTILTDGGSNGLLIVLLCLLSIVPLLLWWWEESSTLAPYAIWAVSASVLFQMTLVSGHLWGFDIHFEYFTAADILNNEYWDPGRRSPSNSLATVTLLAAVYSKVTGLDLVWVYKAIYPLLVSLLPLGVWYIVRSTFEDRSIATLAPFALVFYYGFFKDMPDKQLVAGLFAVFLLVVFLDDGLSDIQQWVIGISFAIGLTFSHYGVSLLFAAFLGGTVVARHGLQVLTQTDIDGRISRPGLIAFLGGFWIVWYLFSASGVNFYRVVGVGYEIVASLPFPTTERSGAAYATTGFTSVYWILYKFLYIALVGLIGVGMISALYSTVTSSDDARSVEYSLFSAGVFAFLVASVVFTFGMGFDRTLQIALFVVSPFALVGSRTAVSIVSQLAGFLPRSDLRSRIDAIPIDGLFAVFLAVLFLFSSGTIFALAGQQVPPYNINMDEDAGWPVYSQSEVEATRWLANHANDEPTAVYNEWSHIKSRDGLLVSEVVPADELEPIWLKRTSLNHSAYVYVSKKPMRKLNSDSEYIDVQKTPFYTETLSTAEVVYSNEQVTIYYVSR</sequence>
<accession>A0ABD5YK16</accession>
<dbReference type="Proteomes" id="UP001596417">
    <property type="component" value="Unassembled WGS sequence"/>
</dbReference>
<feature type="transmembrane region" description="Helical" evidence="1">
    <location>
        <begin position="322"/>
        <end position="338"/>
    </location>
</feature>
<keyword evidence="1" id="KW-1133">Transmembrane helix</keyword>
<feature type="transmembrane region" description="Helical" evidence="1">
    <location>
        <begin position="523"/>
        <end position="550"/>
    </location>
</feature>
<evidence type="ECO:0000313" key="2">
    <source>
        <dbReference type="EMBL" id="MFC7189583.1"/>
    </source>
</evidence>
<dbReference type="GeneID" id="76199144"/>
<dbReference type="Pfam" id="PF09971">
    <property type="entry name" value="DUF2206"/>
    <property type="match status" value="1"/>
</dbReference>